<sequence length="53" mass="5965">MRNLTSMLLEPEAVVARTRSRMHADTFAGFHADNMPPIAIWPWMGKPSKGAIR</sequence>
<proteinExistence type="predicted"/>
<evidence type="ECO:0000313" key="2">
    <source>
        <dbReference type="Proteomes" id="UP000405357"/>
    </source>
</evidence>
<comment type="caution">
    <text evidence="1">The sequence shown here is derived from an EMBL/GenBank/DDBJ whole genome shotgun (WGS) entry which is preliminary data.</text>
</comment>
<evidence type="ECO:0000313" key="1">
    <source>
        <dbReference type="EMBL" id="VVE45999.1"/>
    </source>
</evidence>
<name>A0ABY6WCT9_9BURK</name>
<protein>
    <submittedName>
        <fullName evidence="1">Uncharacterized protein</fullName>
    </submittedName>
</protein>
<gene>
    <name evidence="1" type="ORF">PSO31014_04381</name>
</gene>
<reference evidence="1 2" key="1">
    <citation type="submission" date="2019-08" db="EMBL/GenBank/DDBJ databases">
        <authorList>
            <person name="Peeters C."/>
        </authorList>
    </citation>
    <scope>NUCLEOTIDE SEQUENCE [LARGE SCALE GENOMIC DNA]</scope>
    <source>
        <strain evidence="1 2">LMG 31014</strain>
    </source>
</reference>
<dbReference type="EMBL" id="CABPSG010000026">
    <property type="protein sequence ID" value="VVE45999.1"/>
    <property type="molecule type" value="Genomic_DNA"/>
</dbReference>
<keyword evidence="2" id="KW-1185">Reference proteome</keyword>
<organism evidence="1 2">
    <name type="scientific">Pandoraea soli</name>
    <dbReference type="NCBI Taxonomy" id="2508293"/>
    <lineage>
        <taxon>Bacteria</taxon>
        <taxon>Pseudomonadati</taxon>
        <taxon>Pseudomonadota</taxon>
        <taxon>Betaproteobacteria</taxon>
        <taxon>Burkholderiales</taxon>
        <taxon>Burkholderiaceae</taxon>
        <taxon>Pandoraea</taxon>
    </lineage>
</organism>
<dbReference type="Proteomes" id="UP000405357">
    <property type="component" value="Unassembled WGS sequence"/>
</dbReference>
<accession>A0ABY6WCT9</accession>